<keyword evidence="1" id="KW-1133">Transmembrane helix</keyword>
<evidence type="ECO:0000256" key="1">
    <source>
        <dbReference type="SAM" id="Phobius"/>
    </source>
</evidence>
<dbReference type="STRING" id="999630.TUZN_1320"/>
<dbReference type="AlphaFoldDB" id="F2L160"/>
<dbReference type="HOGENOM" id="CLU_539299_0_0_2"/>
<feature type="transmembrane region" description="Helical" evidence="1">
    <location>
        <begin position="164"/>
        <end position="184"/>
    </location>
</feature>
<accession>F2L160</accession>
<dbReference type="RefSeq" id="WP_013680132.1">
    <property type="nucleotide sequence ID" value="NC_015315.1"/>
</dbReference>
<keyword evidence="1" id="KW-0812">Transmembrane</keyword>
<feature type="transmembrane region" description="Helical" evidence="1">
    <location>
        <begin position="272"/>
        <end position="289"/>
    </location>
</feature>
<feature type="transmembrane region" description="Helical" evidence="1">
    <location>
        <begin position="386"/>
        <end position="412"/>
    </location>
</feature>
<dbReference type="eggNOG" id="arCOG02216">
    <property type="taxonomic scope" value="Archaea"/>
</dbReference>
<organism evidence="2 3">
    <name type="scientific">Thermoproteus uzoniensis (strain 768-20)</name>
    <dbReference type="NCBI Taxonomy" id="999630"/>
    <lineage>
        <taxon>Archaea</taxon>
        <taxon>Thermoproteota</taxon>
        <taxon>Thermoprotei</taxon>
        <taxon>Thermoproteales</taxon>
        <taxon>Thermoproteaceae</taxon>
        <taxon>Thermoproteus</taxon>
    </lineage>
</organism>
<feature type="transmembrane region" description="Helical" evidence="1">
    <location>
        <begin position="309"/>
        <end position="328"/>
    </location>
</feature>
<feature type="transmembrane region" description="Helical" evidence="1">
    <location>
        <begin position="38"/>
        <end position="60"/>
    </location>
</feature>
<evidence type="ECO:0000313" key="3">
    <source>
        <dbReference type="Proteomes" id="UP000008138"/>
    </source>
</evidence>
<name>F2L160_THEU7</name>
<reference key="2">
    <citation type="submission" date="2011-03" db="EMBL/GenBank/DDBJ databases">
        <title>Complete genome sequence of the thermoacidophilic crenarchaeon Thermoproteus uzoniensis 768-20.</title>
        <authorList>
            <person name="Mardanov A.V."/>
            <person name="Gumerov V.M."/>
            <person name="Beletsky A.V."/>
            <person name="Prokofeva M.I."/>
            <person name="Bonch-Osmolovskaya E.A."/>
            <person name="Ravin N.V."/>
            <person name="Skryabin K.G."/>
        </authorList>
    </citation>
    <scope>NUCLEOTIDE SEQUENCE</scope>
    <source>
        <strain>768-20</strain>
    </source>
</reference>
<dbReference type="EMBL" id="CP002590">
    <property type="protein sequence ID" value="AEA12796.1"/>
    <property type="molecule type" value="Genomic_DNA"/>
</dbReference>
<feature type="transmembrane region" description="Helical" evidence="1">
    <location>
        <begin position="349"/>
        <end position="374"/>
    </location>
</feature>
<feature type="transmembrane region" description="Helical" evidence="1">
    <location>
        <begin position="424"/>
        <end position="443"/>
    </location>
</feature>
<dbReference type="OrthoDB" id="28419at2157"/>
<reference evidence="2 3" key="1">
    <citation type="journal article" date="2011" name="J. Bacteriol.">
        <title>Complete genome sequence of the thermoacidophilic crenarchaeon Thermoproteus uzoniensis 768-20.</title>
        <authorList>
            <person name="Mardanov A.V."/>
            <person name="Gumerov V.M."/>
            <person name="Beletsky A.V."/>
            <person name="Prokofeva M.I."/>
            <person name="Bonch-Osmolovskaya E.A."/>
            <person name="Ravin N.V."/>
            <person name="Skryabin K.G."/>
        </authorList>
    </citation>
    <scope>NUCLEOTIDE SEQUENCE [LARGE SCALE GENOMIC DNA]</scope>
    <source>
        <strain evidence="2 3">768-20</strain>
    </source>
</reference>
<dbReference type="KEGG" id="tuz:TUZN_1320"/>
<evidence type="ECO:0000313" key="2">
    <source>
        <dbReference type="EMBL" id="AEA12796.1"/>
    </source>
</evidence>
<keyword evidence="1" id="KW-0472">Membrane</keyword>
<gene>
    <name evidence="2" type="ordered locus">TUZN_1320</name>
</gene>
<protein>
    <recommendedName>
        <fullName evidence="4">Polysaccharide biosynthesis protein</fullName>
    </recommendedName>
</protein>
<feature type="transmembrane region" description="Helical" evidence="1">
    <location>
        <begin position="455"/>
        <end position="476"/>
    </location>
</feature>
<dbReference type="Proteomes" id="UP000008138">
    <property type="component" value="Chromosome"/>
</dbReference>
<sequence>MAKHVRLLGISTSLLTLAVGLLYNIAITRKLPINDLGLVTLLNASTAFSLLPNAILGFALPRIAARDGGLDIRAALGASTLFFAASAGLTAAYLAAVWEEMGPYGPLVALAALAAEASAYISSVASSVLMVKDRGRFVISNLLQAGVKLAAVGAIYAARWSVSAVLWSSVAISAAPALYGLYYASRYYAPGSPRRYLREVLNASWVPLMGYAMNSFRSLDAALIGVLGAIDQVGLWYVFFMLSKPYAFSTLLSGITYGELLEGRRGGLYKDLLMVMSLSTIISLSYIFFEPYFVNFLRPGQTQYLAPLFAPLAVWSAANILGNLNYFLTNAMQGIDKRDIQSGEIRARAYLGSLVMYAHLAELAFTAVYLASIVPLVELFKRLGSAYYAIEGVVAASFLANAAALALRAAVLDRRSAKLFEWRALLRDYALPLAASSALLWAVSRALPLPLLPSALLSLAEIILALLITGAVYVGISAALSSNFRQLLTAVVRNISTLLADLAGR</sequence>
<evidence type="ECO:0008006" key="4">
    <source>
        <dbReference type="Google" id="ProtNLM"/>
    </source>
</evidence>
<feature type="transmembrane region" description="Helical" evidence="1">
    <location>
        <begin position="205"/>
        <end position="230"/>
    </location>
</feature>
<feature type="transmembrane region" description="Helical" evidence="1">
    <location>
        <begin position="107"/>
        <end position="131"/>
    </location>
</feature>
<proteinExistence type="predicted"/>
<keyword evidence="3" id="KW-1185">Reference proteome</keyword>
<dbReference type="GeneID" id="10360847"/>
<feature type="transmembrane region" description="Helical" evidence="1">
    <location>
        <begin position="72"/>
        <end position="95"/>
    </location>
</feature>
<feature type="transmembrane region" description="Helical" evidence="1">
    <location>
        <begin position="7"/>
        <end position="26"/>
    </location>
</feature>